<keyword evidence="4 5" id="KW-0472">Membrane</keyword>
<evidence type="ECO:0000256" key="4">
    <source>
        <dbReference type="ARBA" id="ARBA00023136"/>
    </source>
</evidence>
<dbReference type="InterPro" id="IPR019372">
    <property type="entry name" value="LHFPL"/>
</dbReference>
<proteinExistence type="predicted"/>
<dbReference type="RefSeq" id="XP_031556724.1">
    <property type="nucleotide sequence ID" value="XM_031700864.1"/>
</dbReference>
<dbReference type="GO" id="GO:0016020">
    <property type="term" value="C:membrane"/>
    <property type="evidence" value="ECO:0007669"/>
    <property type="project" value="UniProtKB-SubCell"/>
</dbReference>
<dbReference type="PANTHER" id="PTHR12489:SF19">
    <property type="entry name" value="LHFPL TETRASPAN SUBFAMILY MEMBER 2 PROTEIN"/>
    <property type="match status" value="1"/>
</dbReference>
<organism evidence="6 7">
    <name type="scientific">Actinia tenebrosa</name>
    <name type="common">Australian red waratah sea anemone</name>
    <dbReference type="NCBI Taxonomy" id="6105"/>
    <lineage>
        <taxon>Eukaryota</taxon>
        <taxon>Metazoa</taxon>
        <taxon>Cnidaria</taxon>
        <taxon>Anthozoa</taxon>
        <taxon>Hexacorallia</taxon>
        <taxon>Actiniaria</taxon>
        <taxon>Actiniidae</taxon>
        <taxon>Actinia</taxon>
    </lineage>
</organism>
<feature type="transmembrane region" description="Helical" evidence="5">
    <location>
        <begin position="7"/>
        <end position="33"/>
    </location>
</feature>
<evidence type="ECO:0000313" key="7">
    <source>
        <dbReference type="RefSeq" id="XP_031556723.1"/>
    </source>
</evidence>
<dbReference type="GeneID" id="116293440"/>
<dbReference type="AlphaFoldDB" id="A0A6P8HNV6"/>
<accession>A0A6P8HNV6</accession>
<evidence type="ECO:0000313" key="6">
    <source>
        <dbReference type="Proteomes" id="UP000515163"/>
    </source>
</evidence>
<dbReference type="OrthoDB" id="10048434at2759"/>
<dbReference type="RefSeq" id="XP_031556723.1">
    <property type="nucleotide sequence ID" value="XM_031700863.1"/>
</dbReference>
<evidence type="ECO:0000256" key="5">
    <source>
        <dbReference type="SAM" id="Phobius"/>
    </source>
</evidence>
<evidence type="ECO:0000313" key="8">
    <source>
        <dbReference type="RefSeq" id="XP_031556724.1"/>
    </source>
</evidence>
<feature type="transmembrane region" description="Helical" evidence="5">
    <location>
        <begin position="103"/>
        <end position="126"/>
    </location>
</feature>
<reference evidence="7 8" key="1">
    <citation type="submission" date="2025-04" db="UniProtKB">
        <authorList>
            <consortium name="RefSeq"/>
        </authorList>
    </citation>
    <scope>IDENTIFICATION</scope>
    <source>
        <tissue evidence="7 8">Tentacle</tissue>
    </source>
</reference>
<dbReference type="KEGG" id="aten:116293440"/>
<protein>
    <submittedName>
        <fullName evidence="7 8">LHFPL tetraspan subfamily member 2a protein-like</fullName>
    </submittedName>
</protein>
<gene>
    <name evidence="7 8" type="primary">LOC116293440</name>
</gene>
<dbReference type="Pfam" id="PF10242">
    <property type="entry name" value="L_HMGIC_fpl"/>
    <property type="match status" value="1"/>
</dbReference>
<keyword evidence="6" id="KW-1185">Reference proteome</keyword>
<keyword evidence="2 5" id="KW-0812">Transmembrane</keyword>
<keyword evidence="3 5" id="KW-1133">Transmembrane helix</keyword>
<sequence>MAMDDHYVIVTSWNILWFLLSVSSPLATVAGILTPEWLKGSIELERQATNQTQISDGMKIPSLGIINWCINIATYVNGKRELRCMYYGDSFDDIACGEWKACIIFLVIGTAILSVVVFMAFIGFCVQSIGRKSIFTIGGLIQAIGGLFLIVGLVLYPAGWGNERVERLCAKSFQTSGAFAINECSLGWAFYAALGGTIAAFLCSAIAIQAEKSTSSDKVQDQILVGKTCICLI</sequence>
<name>A0A6P8HNV6_ACTTE</name>
<feature type="transmembrane region" description="Helical" evidence="5">
    <location>
        <begin position="188"/>
        <end position="208"/>
    </location>
</feature>
<dbReference type="Proteomes" id="UP000515163">
    <property type="component" value="Unplaced"/>
</dbReference>
<comment type="subcellular location">
    <subcellularLocation>
        <location evidence="1">Membrane</location>
        <topology evidence="1">Multi-pass membrane protein</topology>
    </subcellularLocation>
</comment>
<evidence type="ECO:0000256" key="1">
    <source>
        <dbReference type="ARBA" id="ARBA00004141"/>
    </source>
</evidence>
<dbReference type="Gene3D" id="1.20.140.150">
    <property type="match status" value="1"/>
</dbReference>
<feature type="transmembrane region" description="Helical" evidence="5">
    <location>
        <begin position="133"/>
        <end position="156"/>
    </location>
</feature>
<evidence type="ECO:0000256" key="2">
    <source>
        <dbReference type="ARBA" id="ARBA00022692"/>
    </source>
</evidence>
<evidence type="ECO:0000256" key="3">
    <source>
        <dbReference type="ARBA" id="ARBA00022989"/>
    </source>
</evidence>
<dbReference type="PANTHER" id="PTHR12489">
    <property type="entry name" value="LIPOMA HMGIC FUSION PARTNER-LIKE PROTEIN"/>
    <property type="match status" value="1"/>
</dbReference>